<keyword evidence="7" id="KW-0645">Protease</keyword>
<dbReference type="PANTHER" id="PTHR43722">
    <property type="entry name" value="PROLINE IMINOPEPTIDASE"/>
    <property type="match status" value="1"/>
</dbReference>
<keyword evidence="6" id="KW-0963">Cytoplasm</keyword>
<dbReference type="InterPro" id="IPR002410">
    <property type="entry name" value="Peptidase_S33"/>
</dbReference>
<dbReference type="InterPro" id="IPR005944">
    <property type="entry name" value="Pro_iminopeptidase"/>
</dbReference>
<feature type="region of interest" description="Disordered" evidence="10">
    <location>
        <begin position="118"/>
        <end position="152"/>
    </location>
</feature>
<comment type="subcellular location">
    <subcellularLocation>
        <location evidence="2">Cytoplasm</location>
    </subcellularLocation>
</comment>
<dbReference type="SUPFAM" id="SSF53474">
    <property type="entry name" value="alpha/beta-Hydrolases"/>
    <property type="match status" value="1"/>
</dbReference>
<dbReference type="EMBL" id="HBKQ01013600">
    <property type="protein sequence ID" value="CAE2223628.1"/>
    <property type="molecule type" value="Transcribed_RNA"/>
</dbReference>
<comment type="similarity">
    <text evidence="3">Belongs to the peptidase S33 family.</text>
</comment>
<evidence type="ECO:0000256" key="4">
    <source>
        <dbReference type="ARBA" id="ARBA00012568"/>
    </source>
</evidence>
<evidence type="ECO:0000256" key="7">
    <source>
        <dbReference type="ARBA" id="ARBA00022670"/>
    </source>
</evidence>
<evidence type="ECO:0000256" key="10">
    <source>
        <dbReference type="SAM" id="MobiDB-lite"/>
    </source>
</evidence>
<gene>
    <name evidence="13" type="ORF">OAUR00152_LOCUS9358</name>
</gene>
<proteinExistence type="inferred from homology"/>
<evidence type="ECO:0000256" key="11">
    <source>
        <dbReference type="SAM" id="SignalP"/>
    </source>
</evidence>
<keyword evidence="11" id="KW-0732">Signal</keyword>
<evidence type="ECO:0000256" key="6">
    <source>
        <dbReference type="ARBA" id="ARBA00022490"/>
    </source>
</evidence>
<accession>A0A7S4MIA0</accession>
<keyword evidence="5" id="KW-0031">Aminopeptidase</keyword>
<evidence type="ECO:0000256" key="9">
    <source>
        <dbReference type="ARBA" id="ARBA00029605"/>
    </source>
</evidence>
<dbReference type="PRINTS" id="PR00793">
    <property type="entry name" value="PROAMNOPTASE"/>
</dbReference>
<dbReference type="Pfam" id="PF00561">
    <property type="entry name" value="Abhydrolase_1"/>
    <property type="match status" value="1"/>
</dbReference>
<evidence type="ECO:0000256" key="5">
    <source>
        <dbReference type="ARBA" id="ARBA00022438"/>
    </source>
</evidence>
<dbReference type="EC" id="3.4.11.5" evidence="4"/>
<comment type="catalytic activity">
    <reaction evidence="1">
        <text>Release of N-terminal proline from a peptide.</text>
        <dbReference type="EC" id="3.4.11.5"/>
    </reaction>
</comment>
<feature type="chain" id="PRO_5030533447" description="prolyl aminopeptidase" evidence="11">
    <location>
        <begin position="38"/>
        <end position="593"/>
    </location>
</feature>
<dbReference type="AlphaFoldDB" id="A0A7S4MIA0"/>
<evidence type="ECO:0000256" key="1">
    <source>
        <dbReference type="ARBA" id="ARBA00001585"/>
    </source>
</evidence>
<keyword evidence="8" id="KW-0378">Hydrolase</keyword>
<dbReference type="Gene3D" id="3.40.50.1820">
    <property type="entry name" value="alpha/beta hydrolase"/>
    <property type="match status" value="1"/>
</dbReference>
<dbReference type="InterPro" id="IPR029058">
    <property type="entry name" value="AB_hydrolase_fold"/>
</dbReference>
<reference evidence="13" key="1">
    <citation type="submission" date="2021-01" db="EMBL/GenBank/DDBJ databases">
        <authorList>
            <person name="Corre E."/>
            <person name="Pelletier E."/>
            <person name="Niang G."/>
            <person name="Scheremetjew M."/>
            <person name="Finn R."/>
            <person name="Kale V."/>
            <person name="Holt S."/>
            <person name="Cochrane G."/>
            <person name="Meng A."/>
            <person name="Brown T."/>
            <person name="Cohen L."/>
        </authorList>
    </citation>
    <scope>NUCLEOTIDE SEQUENCE</scope>
    <source>
        <strain evidence="13">Isolate 1302-5</strain>
    </source>
</reference>
<dbReference type="GO" id="GO:0005737">
    <property type="term" value="C:cytoplasm"/>
    <property type="evidence" value="ECO:0007669"/>
    <property type="project" value="UniProtKB-SubCell"/>
</dbReference>
<dbReference type="InterPro" id="IPR000073">
    <property type="entry name" value="AB_hydrolase_1"/>
</dbReference>
<sequence>MLSTIMMATMARGWTPNHRMLLFLPLSVLVFLQECVAGPLRFGTMQQSARAGHLRNRQTSLISRQISFVAPVAVRKSSLSDDSSSFGGSKINAPVHPNPQMARKPISVFGMAVGTTENRTSQSGGATFKARPAQAQQNVNSTNSSVSNRDANGTMSQTNLYPPLPRNCNGTLQVDSIHTLYYEEYGRDPANESEADALHPPLTALFLHGGPGAGCFPNHARFFDPARYRIILFDQRGCGRSAPRGETRNNSLAHLVEDCEALRAELGVEKWDVVLGGSWGATLALAYAQEYPGSVSSIILRGVCTFRSQEVEWLFGRDGGASVLNPAGWKEFEDAVGIDASGCKGGDTRYSEDNHNDLEKRRAALHAYYDCLLGEDSLVRLQAAKSWFKWEMGISALAGFSGNDKDKDNSDSPIACLQFRKRTGWEFLDKGGQHVALNSAGQAAPDVVSSLRQWQRSSIKSPSSRNGAKIRSIQQYELPANLTPLNCAEDEAKQFILAQAMLTCFYSVNDKYMMQKFDLLSKERIERIRHIPCIAVQGGQDTICPIDTALDLHTVWPEMELRVLLASGHSMYDPAISRELVRATERLQQEGTN</sequence>
<evidence type="ECO:0000313" key="13">
    <source>
        <dbReference type="EMBL" id="CAE2223628.1"/>
    </source>
</evidence>
<organism evidence="13">
    <name type="scientific">Odontella aurita</name>
    <dbReference type="NCBI Taxonomy" id="265563"/>
    <lineage>
        <taxon>Eukaryota</taxon>
        <taxon>Sar</taxon>
        <taxon>Stramenopiles</taxon>
        <taxon>Ochrophyta</taxon>
        <taxon>Bacillariophyta</taxon>
        <taxon>Mediophyceae</taxon>
        <taxon>Biddulphiophycidae</taxon>
        <taxon>Eupodiscales</taxon>
        <taxon>Odontellaceae</taxon>
        <taxon>Odontella</taxon>
    </lineage>
</organism>
<dbReference type="GO" id="GO:0006508">
    <property type="term" value="P:proteolysis"/>
    <property type="evidence" value="ECO:0007669"/>
    <property type="project" value="UniProtKB-KW"/>
</dbReference>
<dbReference type="PANTHER" id="PTHR43722:SF1">
    <property type="entry name" value="PROLINE IMINOPEPTIDASE"/>
    <property type="match status" value="1"/>
</dbReference>
<name>A0A7S4MIA0_9STRA</name>
<dbReference type="GO" id="GO:0004177">
    <property type="term" value="F:aminopeptidase activity"/>
    <property type="evidence" value="ECO:0007669"/>
    <property type="project" value="UniProtKB-KW"/>
</dbReference>
<evidence type="ECO:0000256" key="8">
    <source>
        <dbReference type="ARBA" id="ARBA00022801"/>
    </source>
</evidence>
<evidence type="ECO:0000256" key="3">
    <source>
        <dbReference type="ARBA" id="ARBA00010088"/>
    </source>
</evidence>
<feature type="domain" description="AB hydrolase-1" evidence="12">
    <location>
        <begin position="205"/>
        <end position="303"/>
    </location>
</feature>
<protein>
    <recommendedName>
        <fullName evidence="4">prolyl aminopeptidase</fullName>
        <ecNumber evidence="4">3.4.11.5</ecNumber>
    </recommendedName>
    <alternativeName>
        <fullName evidence="9">Prolyl aminopeptidase</fullName>
    </alternativeName>
</protein>
<evidence type="ECO:0000259" key="12">
    <source>
        <dbReference type="Pfam" id="PF00561"/>
    </source>
</evidence>
<dbReference type="PRINTS" id="PR00111">
    <property type="entry name" value="ABHYDROLASE"/>
</dbReference>
<feature type="signal peptide" evidence="11">
    <location>
        <begin position="1"/>
        <end position="37"/>
    </location>
</feature>
<feature type="compositionally biased region" description="Low complexity" evidence="10">
    <location>
        <begin position="138"/>
        <end position="148"/>
    </location>
</feature>
<evidence type="ECO:0000256" key="2">
    <source>
        <dbReference type="ARBA" id="ARBA00004496"/>
    </source>
</evidence>